<evidence type="ECO:0000256" key="1">
    <source>
        <dbReference type="ARBA" id="ARBA00004167"/>
    </source>
</evidence>
<evidence type="ECO:0000256" key="13">
    <source>
        <dbReference type="RuleBase" id="RU000461"/>
    </source>
</evidence>
<comment type="subcellular location">
    <subcellularLocation>
        <location evidence="1">Membrane</location>
        <topology evidence="1">Single-pass membrane protein</topology>
    </subcellularLocation>
</comment>
<dbReference type="UniPathway" id="UPA00842"/>
<dbReference type="Gene3D" id="1.10.630.10">
    <property type="entry name" value="Cytochrome P450"/>
    <property type="match status" value="1"/>
</dbReference>
<dbReference type="PRINTS" id="PR00385">
    <property type="entry name" value="P450"/>
</dbReference>
<reference evidence="15" key="1">
    <citation type="journal article" date="2017" name="Front. Plant Sci.">
        <title>Transcriptome Assembly and Systematic Identification of Novel Cytochrome P450s in Taxus chinensis.</title>
        <authorList>
            <person name="Liao W."/>
            <person name="Zhao S."/>
            <person name="Zhang M."/>
            <person name="Dong K."/>
            <person name="Chen Y."/>
            <person name="Fu C."/>
            <person name="Yu L."/>
        </authorList>
    </citation>
    <scope>NUCLEOTIDE SEQUENCE</scope>
</reference>
<proteinExistence type="evidence at transcript level"/>
<accession>A0A291FAV1</accession>
<dbReference type="Pfam" id="PF00067">
    <property type="entry name" value="p450"/>
    <property type="match status" value="1"/>
</dbReference>
<sequence>MELSTVTFGTFISTLVFSGLLWFFFSRKKTKCPLPPGPPGWPIVGNLLQITLSGQKFHVYIQKLHQKYGPIYAIRLGSRPMIMIAGHDLAYEALIQKGSIFASRPPATGVLKLYTCNQMSINSAAYGSHWRTMRRNLVSETLSANSIKSFRKGREWGMEILIEGLKKEAAEKLGFVKLVDHLRHAAFCILLYMCFGVRLEEKTVREVEEILRELILSLGDLSLDDLFPALRVFYRKRWERMQGMRPRQVGVIVELVNQRRAALAEGAAAPALECRAYVDSLFSVTVEGGRSLSDAELVTPCSEFLNAGTDTTSTTLQWVIANLVKHQEIQAELYREIVRVVGKERVVEEEDVQRMPYLEAVVKETLRRHPPSKVVLTHAVTEACTVGGFDIPANALVNFSIWEMANDPKVWENPSEFRPDRFMSAEVDLTGSKEIKMMPFGVGRRICPGLGLAMLHLQLVVARLVQKFSWEEKPGEGVDFAEVEEFTIVMKNPLQALIKERAGICKIKLNRRSWRSLLSLQASAA</sequence>
<dbReference type="PROSITE" id="PS00086">
    <property type="entry name" value="CYTOCHROME_P450"/>
    <property type="match status" value="1"/>
</dbReference>
<dbReference type="PRINTS" id="PR00463">
    <property type="entry name" value="EP450I"/>
</dbReference>
<keyword evidence="6 14" id="KW-1133">Transmembrane helix</keyword>
<evidence type="ECO:0000256" key="10">
    <source>
        <dbReference type="ARBA" id="ARBA00023059"/>
    </source>
</evidence>
<dbReference type="EMBL" id="MF448592">
    <property type="protein sequence ID" value="ATG29913.1"/>
    <property type="molecule type" value="mRNA"/>
</dbReference>
<dbReference type="PANTHER" id="PTHR24298">
    <property type="entry name" value="FLAVONOID 3'-MONOOXYGENASE-RELATED"/>
    <property type="match status" value="1"/>
</dbReference>
<evidence type="ECO:0000256" key="4">
    <source>
        <dbReference type="ARBA" id="ARBA00022692"/>
    </source>
</evidence>
<evidence type="ECO:0000256" key="3">
    <source>
        <dbReference type="ARBA" id="ARBA00022617"/>
    </source>
</evidence>
<evidence type="ECO:0000256" key="8">
    <source>
        <dbReference type="ARBA" id="ARBA00023004"/>
    </source>
</evidence>
<name>A0A291FAV1_TAXCH</name>
<evidence type="ECO:0000256" key="5">
    <source>
        <dbReference type="ARBA" id="ARBA00022723"/>
    </source>
</evidence>
<dbReference type="SUPFAM" id="SSF48264">
    <property type="entry name" value="Cytochrome P450"/>
    <property type="match status" value="1"/>
</dbReference>
<evidence type="ECO:0000256" key="2">
    <source>
        <dbReference type="ARBA" id="ARBA00005122"/>
    </source>
</evidence>
<feature type="binding site" description="axial binding residue" evidence="12">
    <location>
        <position position="447"/>
    </location>
    <ligand>
        <name>heme</name>
        <dbReference type="ChEBI" id="CHEBI:30413"/>
    </ligand>
    <ligandPart>
        <name>Fe</name>
        <dbReference type="ChEBI" id="CHEBI:18248"/>
    </ligandPart>
</feature>
<keyword evidence="11 14" id="KW-0472">Membrane</keyword>
<evidence type="ECO:0000256" key="6">
    <source>
        <dbReference type="ARBA" id="ARBA00022989"/>
    </source>
</evidence>
<dbReference type="GO" id="GO:0016020">
    <property type="term" value="C:membrane"/>
    <property type="evidence" value="ECO:0007669"/>
    <property type="project" value="UniProtKB-SubCell"/>
</dbReference>
<protein>
    <submittedName>
        <fullName evidence="15">CYP77F33</fullName>
    </submittedName>
</protein>
<keyword evidence="3 12" id="KW-0349">Heme</keyword>
<keyword evidence="8 12" id="KW-0408">Iron</keyword>
<feature type="transmembrane region" description="Helical" evidence="14">
    <location>
        <begin position="6"/>
        <end position="25"/>
    </location>
</feature>
<comment type="pathway">
    <text evidence="2">Alkaloid biosynthesis; taxol biosynthesis.</text>
</comment>
<dbReference type="InterPro" id="IPR051103">
    <property type="entry name" value="Plant_metabolite_P450s"/>
</dbReference>
<dbReference type="InterPro" id="IPR001128">
    <property type="entry name" value="Cyt_P450"/>
</dbReference>
<keyword evidence="10" id="KW-0876">Taxol biosynthesis</keyword>
<evidence type="ECO:0000256" key="11">
    <source>
        <dbReference type="ARBA" id="ARBA00023136"/>
    </source>
</evidence>
<dbReference type="PANTHER" id="PTHR24298:SF800">
    <property type="entry name" value="CYTOCHROME P450 89A2-RELATED"/>
    <property type="match status" value="1"/>
</dbReference>
<dbReference type="InterPro" id="IPR002401">
    <property type="entry name" value="Cyt_P450_E_grp-I"/>
</dbReference>
<evidence type="ECO:0000256" key="7">
    <source>
        <dbReference type="ARBA" id="ARBA00023002"/>
    </source>
</evidence>
<evidence type="ECO:0000313" key="15">
    <source>
        <dbReference type="EMBL" id="ATG29913.1"/>
    </source>
</evidence>
<evidence type="ECO:0000256" key="14">
    <source>
        <dbReference type="SAM" id="Phobius"/>
    </source>
</evidence>
<organism evidence="15">
    <name type="scientific">Taxus chinensis</name>
    <name type="common">Chinese yew</name>
    <name type="synonym">Taxus wallichiana var. chinensis</name>
    <dbReference type="NCBI Taxonomy" id="29808"/>
    <lineage>
        <taxon>Eukaryota</taxon>
        <taxon>Viridiplantae</taxon>
        <taxon>Streptophyta</taxon>
        <taxon>Embryophyta</taxon>
        <taxon>Tracheophyta</taxon>
        <taxon>Spermatophyta</taxon>
        <taxon>Pinopsida</taxon>
        <taxon>Pinidae</taxon>
        <taxon>Conifers II</taxon>
        <taxon>Cupressales</taxon>
        <taxon>Taxaceae</taxon>
        <taxon>Taxus</taxon>
    </lineage>
</organism>
<dbReference type="InterPro" id="IPR036396">
    <property type="entry name" value="Cyt_P450_sf"/>
</dbReference>
<dbReference type="GO" id="GO:0005506">
    <property type="term" value="F:iron ion binding"/>
    <property type="evidence" value="ECO:0007669"/>
    <property type="project" value="InterPro"/>
</dbReference>
<dbReference type="AlphaFoldDB" id="A0A291FAV1"/>
<dbReference type="FunFam" id="1.10.630.10:FF:000012">
    <property type="entry name" value="Cytochrome P450 family protein"/>
    <property type="match status" value="1"/>
</dbReference>
<dbReference type="GO" id="GO:0020037">
    <property type="term" value="F:heme binding"/>
    <property type="evidence" value="ECO:0007669"/>
    <property type="project" value="InterPro"/>
</dbReference>
<keyword evidence="4 14" id="KW-0812">Transmembrane</keyword>
<keyword evidence="5 12" id="KW-0479">Metal-binding</keyword>
<keyword evidence="7 13" id="KW-0560">Oxidoreductase</keyword>
<dbReference type="GO" id="GO:0016709">
    <property type="term" value="F:oxidoreductase activity, acting on paired donors, with incorporation or reduction of molecular oxygen, NAD(P)H as one donor, and incorporation of one atom of oxygen"/>
    <property type="evidence" value="ECO:0007669"/>
    <property type="project" value="TreeGrafter"/>
</dbReference>
<evidence type="ECO:0000256" key="12">
    <source>
        <dbReference type="PIRSR" id="PIRSR602401-1"/>
    </source>
</evidence>
<evidence type="ECO:0000256" key="9">
    <source>
        <dbReference type="ARBA" id="ARBA00023033"/>
    </source>
</evidence>
<comment type="cofactor">
    <cofactor evidence="12">
        <name>heme</name>
        <dbReference type="ChEBI" id="CHEBI:30413"/>
    </cofactor>
</comment>
<dbReference type="GO" id="GO:0042617">
    <property type="term" value="P:paclitaxel biosynthetic process"/>
    <property type="evidence" value="ECO:0007669"/>
    <property type="project" value="UniProtKB-UniPathway"/>
</dbReference>
<comment type="similarity">
    <text evidence="13">Belongs to the cytochrome P450 family.</text>
</comment>
<dbReference type="CDD" id="cd11075">
    <property type="entry name" value="CYP77_89"/>
    <property type="match status" value="1"/>
</dbReference>
<dbReference type="InterPro" id="IPR017972">
    <property type="entry name" value="Cyt_P450_CS"/>
</dbReference>
<keyword evidence="9 13" id="KW-0503">Monooxygenase</keyword>